<sequence length="146" mass="16544">MSTTPTTRIGGWLLAPLAWLLLTLLSTSLGLVVWFMAIISPRAHQMLSEMSTQNVVLWYLSMATAVAVWIYTLWLSVAFFKRRALVRKHYIIWLLVCVLLALKSFAFSPVNDEIAVSQLILPLLAAALMAPYFRYAQRVKNTFVNP</sequence>
<feature type="transmembrane region" description="Helical" evidence="1">
    <location>
        <begin position="12"/>
        <end position="36"/>
    </location>
</feature>
<dbReference type="Pfam" id="PF10754">
    <property type="entry name" value="DUF2569"/>
    <property type="match status" value="1"/>
</dbReference>
<feature type="transmembrane region" description="Helical" evidence="1">
    <location>
        <begin position="90"/>
        <end position="108"/>
    </location>
</feature>
<keyword evidence="3" id="KW-1185">Reference proteome</keyword>
<keyword evidence="1" id="KW-0812">Transmembrane</keyword>
<dbReference type="EMBL" id="CP074352">
    <property type="protein sequence ID" value="UYU33520.1"/>
    <property type="molecule type" value="Genomic_DNA"/>
</dbReference>
<name>A0ABY6JI57_9ENTR</name>
<accession>A0ABY6JI57</accession>
<dbReference type="RefSeq" id="WP_264385980.1">
    <property type="nucleotide sequence ID" value="NZ_CP074352.1"/>
</dbReference>
<feature type="transmembrane region" description="Helical" evidence="1">
    <location>
        <begin position="114"/>
        <end position="133"/>
    </location>
</feature>
<reference evidence="2 3" key="1">
    <citation type="submission" date="2021-05" db="EMBL/GenBank/DDBJ databases">
        <title>Isolation, identification, and the growth promoting effects of Pantoea dispersa strain YSD J2 from the aboveground leaves of Cyperus esculentus L.Var. Sativus.</title>
        <authorList>
            <person name="Wang S."/>
            <person name="Tang X.M."/>
            <person name="Huang Y.N."/>
        </authorList>
    </citation>
    <scope>NUCLEOTIDE SEQUENCE [LARGE SCALE GENOMIC DNA]</scope>
    <source>
        <strain evidence="3">YSD YN2</strain>
    </source>
</reference>
<evidence type="ECO:0000313" key="3">
    <source>
        <dbReference type="Proteomes" id="UP001156318"/>
    </source>
</evidence>
<dbReference type="Proteomes" id="UP001156318">
    <property type="component" value="Chromosome"/>
</dbReference>
<gene>
    <name evidence="2" type="ORF">KFZ77_08490</name>
</gene>
<protein>
    <submittedName>
        <fullName evidence="2">DUF2569 domain-containing protein</fullName>
    </submittedName>
</protein>
<evidence type="ECO:0000313" key="2">
    <source>
        <dbReference type="EMBL" id="UYU33520.1"/>
    </source>
</evidence>
<evidence type="ECO:0000256" key="1">
    <source>
        <dbReference type="SAM" id="Phobius"/>
    </source>
</evidence>
<keyword evidence="1" id="KW-1133">Transmembrane helix</keyword>
<proteinExistence type="predicted"/>
<dbReference type="InterPro" id="IPR019690">
    <property type="entry name" value="DUF2569"/>
</dbReference>
<feature type="transmembrane region" description="Helical" evidence="1">
    <location>
        <begin position="56"/>
        <end position="78"/>
    </location>
</feature>
<keyword evidence="1" id="KW-0472">Membrane</keyword>
<organism evidence="2 3">
    <name type="scientific">Siccibacter colletis</name>
    <dbReference type="NCBI Taxonomy" id="1505757"/>
    <lineage>
        <taxon>Bacteria</taxon>
        <taxon>Pseudomonadati</taxon>
        <taxon>Pseudomonadota</taxon>
        <taxon>Gammaproteobacteria</taxon>
        <taxon>Enterobacterales</taxon>
        <taxon>Enterobacteriaceae</taxon>
        <taxon>Siccibacter</taxon>
    </lineage>
</organism>